<protein>
    <submittedName>
        <fullName evidence="4">Outer membrane stress sensor protease DegQ, serine protease</fullName>
    </submittedName>
</protein>
<dbReference type="PRINTS" id="PR00834">
    <property type="entry name" value="PROTEASES2C"/>
</dbReference>
<accession>A0A3B0VTY9</accession>
<dbReference type="SUPFAM" id="SSF50494">
    <property type="entry name" value="Trypsin-like serine proteases"/>
    <property type="match status" value="1"/>
</dbReference>
<dbReference type="Pfam" id="PF13365">
    <property type="entry name" value="Trypsin_2"/>
    <property type="match status" value="1"/>
</dbReference>
<dbReference type="InterPro" id="IPR001478">
    <property type="entry name" value="PDZ"/>
</dbReference>
<name>A0A3B0VTY9_9ZZZZ</name>
<dbReference type="Gene3D" id="2.40.10.120">
    <property type="match status" value="1"/>
</dbReference>
<sequence>MNQLRQKPILFIFILISLTALACQAATLLPQNNEESRELNDNIADEIIADAVATVSAQATVVNVSNSSGQAVEVVTADLENRFIDIYNQVNPAVVHIFVFENDDLLATGSGFVIDNEGNIVTNNHVVEGGAEYEVVFASGDRRRAELRGNDLDSDLAVIQVNSLPPDVIPVQLGDSSNLQVGQFVIAIGNPFGEAGSMSIGIISGLGRTLESQNFVAGGTFSIPQVIQTDAAINPGNSGGPLLNLSGEVIGVNSNILSTTGVNAGVGFSIPVNAVRNISPALIADGTYVYPYLGISMWSQAFTLRQLDALGLPPNGVFILSVGRNTPAEAAGLNGHDLYESFRADGDYITAINGQPVKNPDDLLSYLVFETAVGETVELTLIRDGEEVVLSLTLGERP</sequence>
<dbReference type="PANTHER" id="PTHR43343">
    <property type="entry name" value="PEPTIDASE S12"/>
    <property type="match status" value="1"/>
</dbReference>
<evidence type="ECO:0000259" key="3">
    <source>
        <dbReference type="SMART" id="SM00228"/>
    </source>
</evidence>
<evidence type="ECO:0000313" key="4">
    <source>
        <dbReference type="EMBL" id="VAW43613.1"/>
    </source>
</evidence>
<evidence type="ECO:0000256" key="2">
    <source>
        <dbReference type="ARBA" id="ARBA00022801"/>
    </source>
</evidence>
<organism evidence="4">
    <name type="scientific">hydrothermal vent metagenome</name>
    <dbReference type="NCBI Taxonomy" id="652676"/>
    <lineage>
        <taxon>unclassified sequences</taxon>
        <taxon>metagenomes</taxon>
        <taxon>ecological metagenomes</taxon>
    </lineage>
</organism>
<dbReference type="SUPFAM" id="SSF50156">
    <property type="entry name" value="PDZ domain-like"/>
    <property type="match status" value="1"/>
</dbReference>
<dbReference type="InterPro" id="IPR001940">
    <property type="entry name" value="Peptidase_S1C"/>
</dbReference>
<dbReference type="InterPro" id="IPR051201">
    <property type="entry name" value="Chloro_Bact_Ser_Proteases"/>
</dbReference>
<keyword evidence="1 4" id="KW-0645">Protease</keyword>
<feature type="domain" description="PDZ" evidence="3">
    <location>
        <begin position="291"/>
        <end position="385"/>
    </location>
</feature>
<dbReference type="PANTHER" id="PTHR43343:SF3">
    <property type="entry name" value="PROTEASE DO-LIKE 8, CHLOROPLASTIC"/>
    <property type="match status" value="1"/>
</dbReference>
<dbReference type="PROSITE" id="PS51257">
    <property type="entry name" value="PROKAR_LIPOPROTEIN"/>
    <property type="match status" value="1"/>
</dbReference>
<keyword evidence="2" id="KW-0378">Hydrolase</keyword>
<dbReference type="SMART" id="SM00228">
    <property type="entry name" value="PDZ"/>
    <property type="match status" value="1"/>
</dbReference>
<dbReference type="Pfam" id="PF13180">
    <property type="entry name" value="PDZ_2"/>
    <property type="match status" value="1"/>
</dbReference>
<dbReference type="AlphaFoldDB" id="A0A3B0VTY9"/>
<gene>
    <name evidence="4" type="ORF">MNBD_CHLOROFLEXI01-4002</name>
</gene>
<evidence type="ECO:0000256" key="1">
    <source>
        <dbReference type="ARBA" id="ARBA00022670"/>
    </source>
</evidence>
<dbReference type="Gene3D" id="2.30.42.10">
    <property type="match status" value="1"/>
</dbReference>
<dbReference type="GO" id="GO:0004252">
    <property type="term" value="F:serine-type endopeptidase activity"/>
    <property type="evidence" value="ECO:0007669"/>
    <property type="project" value="InterPro"/>
</dbReference>
<dbReference type="GO" id="GO:0006508">
    <property type="term" value="P:proteolysis"/>
    <property type="evidence" value="ECO:0007669"/>
    <property type="project" value="UniProtKB-KW"/>
</dbReference>
<reference evidence="4" key="1">
    <citation type="submission" date="2018-06" db="EMBL/GenBank/DDBJ databases">
        <authorList>
            <person name="Zhirakovskaya E."/>
        </authorList>
    </citation>
    <scope>NUCLEOTIDE SEQUENCE</scope>
</reference>
<proteinExistence type="predicted"/>
<dbReference type="InterPro" id="IPR036034">
    <property type="entry name" value="PDZ_sf"/>
</dbReference>
<dbReference type="InterPro" id="IPR009003">
    <property type="entry name" value="Peptidase_S1_PA"/>
</dbReference>
<dbReference type="EMBL" id="UOEU01001120">
    <property type="protein sequence ID" value="VAW43613.1"/>
    <property type="molecule type" value="Genomic_DNA"/>
</dbReference>